<evidence type="ECO:0000256" key="1">
    <source>
        <dbReference type="ARBA" id="ARBA00000142"/>
    </source>
</evidence>
<comment type="caution">
    <text evidence="8">The sequence shown here is derived from an EMBL/GenBank/DDBJ whole genome shotgun (WGS) entry which is preliminary data.</text>
</comment>
<evidence type="ECO:0000256" key="2">
    <source>
        <dbReference type="ARBA" id="ARBA00003015"/>
    </source>
</evidence>
<dbReference type="InterPro" id="IPR029063">
    <property type="entry name" value="SAM-dependent_MTases_sf"/>
</dbReference>
<protein>
    <recommendedName>
        <fullName evidence="3">tRNA (guanine(46)-N(7))-methyltransferase</fullName>
        <ecNumber evidence="3">2.1.1.33</ecNumber>
    </recommendedName>
</protein>
<keyword evidence="6" id="KW-0949">S-adenosyl-L-methionine</keyword>
<dbReference type="RefSeq" id="WP_027849853.1">
    <property type="nucleotide sequence ID" value="NZ_BSOR01000016.1"/>
</dbReference>
<dbReference type="EMBL" id="BSOR01000016">
    <property type="protein sequence ID" value="GLR63508.1"/>
    <property type="molecule type" value="Genomic_DNA"/>
</dbReference>
<keyword evidence="5" id="KW-0808">Transferase</keyword>
<dbReference type="Pfam" id="PF02390">
    <property type="entry name" value="Methyltransf_4"/>
    <property type="match status" value="1"/>
</dbReference>
<dbReference type="Gene3D" id="3.40.50.150">
    <property type="entry name" value="Vaccinia Virus protein VP39"/>
    <property type="match status" value="1"/>
</dbReference>
<evidence type="ECO:0000256" key="5">
    <source>
        <dbReference type="ARBA" id="ARBA00022679"/>
    </source>
</evidence>
<gene>
    <name evidence="8" type="ORF">GCM10007878_09430</name>
</gene>
<sequence length="220" mass="25135">MQANKLSSPVVSNQTQPYEKLAEVIQRHQEAPFQKPIASFNQQAFDQAEQRLAAHGGRLILDSGCGVGQSTRLLAERFPQHFVLGIDRSADRLERKLGKLPENAALIRADLVDFWRLAVAAQWQPDYHFLLYPNPSPKKKDFKLRWHGHPVFNYLVALGGQLECRTNWQLYVLEMQQALKLMGVTADLNPLNKIDEPLTPFEKKYALSGHQLWQLKAQIN</sequence>
<keyword evidence="4" id="KW-0489">Methyltransferase</keyword>
<dbReference type="CDD" id="cd02440">
    <property type="entry name" value="AdoMet_MTases"/>
    <property type="match status" value="1"/>
</dbReference>
<proteinExistence type="predicted"/>
<comment type="catalytic activity">
    <reaction evidence="1">
        <text>guanosine(46) in tRNA + S-adenosyl-L-methionine = N(7)-methylguanosine(46) in tRNA + S-adenosyl-L-homocysteine</text>
        <dbReference type="Rhea" id="RHEA:42708"/>
        <dbReference type="Rhea" id="RHEA-COMP:10188"/>
        <dbReference type="Rhea" id="RHEA-COMP:10189"/>
        <dbReference type="ChEBI" id="CHEBI:57856"/>
        <dbReference type="ChEBI" id="CHEBI:59789"/>
        <dbReference type="ChEBI" id="CHEBI:74269"/>
        <dbReference type="ChEBI" id="CHEBI:74480"/>
        <dbReference type="EC" id="2.1.1.33"/>
    </reaction>
</comment>
<keyword evidence="9" id="KW-1185">Reference proteome</keyword>
<dbReference type="PROSITE" id="PS51625">
    <property type="entry name" value="SAM_MT_TRMB"/>
    <property type="match status" value="1"/>
</dbReference>
<accession>A0ABQ5ZWR2</accession>
<evidence type="ECO:0000256" key="7">
    <source>
        <dbReference type="ARBA" id="ARBA00022694"/>
    </source>
</evidence>
<dbReference type="EC" id="2.1.1.33" evidence="3"/>
<dbReference type="SUPFAM" id="SSF53335">
    <property type="entry name" value="S-adenosyl-L-methionine-dependent methyltransferases"/>
    <property type="match status" value="1"/>
</dbReference>
<dbReference type="Proteomes" id="UP001156682">
    <property type="component" value="Unassembled WGS sequence"/>
</dbReference>
<evidence type="ECO:0000313" key="8">
    <source>
        <dbReference type="EMBL" id="GLR63508.1"/>
    </source>
</evidence>
<organism evidence="8 9">
    <name type="scientific">Marinospirillum insulare</name>
    <dbReference type="NCBI Taxonomy" id="217169"/>
    <lineage>
        <taxon>Bacteria</taxon>
        <taxon>Pseudomonadati</taxon>
        <taxon>Pseudomonadota</taxon>
        <taxon>Gammaproteobacteria</taxon>
        <taxon>Oceanospirillales</taxon>
        <taxon>Oceanospirillaceae</taxon>
        <taxon>Marinospirillum</taxon>
    </lineage>
</organism>
<name>A0ABQ5ZWR2_9GAMM</name>
<dbReference type="InterPro" id="IPR003358">
    <property type="entry name" value="tRNA_(Gua-N-7)_MeTrfase_Trmb"/>
</dbReference>
<evidence type="ECO:0000256" key="3">
    <source>
        <dbReference type="ARBA" id="ARBA00011977"/>
    </source>
</evidence>
<keyword evidence="7" id="KW-0819">tRNA processing</keyword>
<evidence type="ECO:0000256" key="6">
    <source>
        <dbReference type="ARBA" id="ARBA00022691"/>
    </source>
</evidence>
<evidence type="ECO:0000313" key="9">
    <source>
        <dbReference type="Proteomes" id="UP001156682"/>
    </source>
</evidence>
<reference evidence="9" key="1">
    <citation type="journal article" date="2019" name="Int. J. Syst. Evol. Microbiol.">
        <title>The Global Catalogue of Microorganisms (GCM) 10K type strain sequencing project: providing services to taxonomists for standard genome sequencing and annotation.</title>
        <authorList>
            <consortium name="The Broad Institute Genomics Platform"/>
            <consortium name="The Broad Institute Genome Sequencing Center for Infectious Disease"/>
            <person name="Wu L."/>
            <person name="Ma J."/>
        </authorList>
    </citation>
    <scope>NUCLEOTIDE SEQUENCE [LARGE SCALE GENOMIC DNA]</scope>
    <source>
        <strain evidence="9">NBRC 100033</strain>
    </source>
</reference>
<evidence type="ECO:0000256" key="4">
    <source>
        <dbReference type="ARBA" id="ARBA00022603"/>
    </source>
</evidence>
<comment type="function">
    <text evidence="2">Catalyzes the formation of N(7)-methylguanine at position 46 (m7G46) in tRNA.</text>
</comment>